<sequence length="394" mass="45019">MLKTSLLVAAPVRRFTTSAYLRSAGNPHSKIHGLPFKLTEDKAKSLINLTAYVNEHTFASIFKILGSVITRKKPNVTSQAQDLELRQVYLPFWYFDAAVSATCTMTKSATQEKEVSNEVLGMAFDTYWPGFEFDPLHYLSLGKPHNQDIQDAVPFTPELYEGHDDVEVFPFATNPLADVVDRSHLANDFEFSDERNIDYRLNDVNVEFSAAYPLYWPVYIAKFTIGHDEKKEDRTIVLAAHKDDPFFLQWEPTADGPAQWLNTGAWLNADVTEPYLKPPGQRNSLLKASEKYYTNNVIGQFGAGGDQIDWEDKRIQSYPVYNRDNKDYLTEMFKVWAHKSMLHMLKTRKESMASGLKEGEMELLPHETLMDNTRKELAAAEEKMKAAEPAWLKQ</sequence>
<reference evidence="1" key="1">
    <citation type="submission" date="2020-12" db="EMBL/GenBank/DDBJ databases">
        <title>Metabolic potential, ecology and presence of endohyphal bacteria is reflected in genomic diversity of Mucoromycotina.</title>
        <authorList>
            <person name="Muszewska A."/>
            <person name="Okrasinska A."/>
            <person name="Steczkiewicz K."/>
            <person name="Drgas O."/>
            <person name="Orlowska M."/>
            <person name="Perlinska-Lenart U."/>
            <person name="Aleksandrzak-Piekarczyk T."/>
            <person name="Szatraj K."/>
            <person name="Zielenkiewicz U."/>
            <person name="Pilsyk S."/>
            <person name="Malc E."/>
            <person name="Mieczkowski P."/>
            <person name="Kruszewska J.S."/>
            <person name="Biernat P."/>
            <person name="Pawlowska J."/>
        </authorList>
    </citation>
    <scope>NUCLEOTIDE SEQUENCE</scope>
    <source>
        <strain evidence="1">WA0000067209</strain>
    </source>
</reference>
<keyword evidence="2" id="KW-1185">Reference proteome</keyword>
<protein>
    <submittedName>
        <fullName evidence="1">Uncharacterized protein</fullName>
    </submittedName>
</protein>
<gene>
    <name evidence="1" type="ORF">INT43_000084</name>
</gene>
<accession>A0A8H7PF10</accession>
<evidence type="ECO:0000313" key="2">
    <source>
        <dbReference type="Proteomes" id="UP000654370"/>
    </source>
</evidence>
<dbReference type="AlphaFoldDB" id="A0A8H7PF10"/>
<name>A0A8H7PF10_MORIS</name>
<dbReference type="OrthoDB" id="2349883at2759"/>
<proteinExistence type="predicted"/>
<organism evidence="1 2">
    <name type="scientific">Mortierella isabellina</name>
    <name type="common">Filamentous fungus</name>
    <name type="synonym">Umbelopsis isabellina</name>
    <dbReference type="NCBI Taxonomy" id="91625"/>
    <lineage>
        <taxon>Eukaryota</taxon>
        <taxon>Fungi</taxon>
        <taxon>Fungi incertae sedis</taxon>
        <taxon>Mucoromycota</taxon>
        <taxon>Mucoromycotina</taxon>
        <taxon>Umbelopsidomycetes</taxon>
        <taxon>Umbelopsidales</taxon>
        <taxon>Umbelopsidaceae</taxon>
        <taxon>Umbelopsis</taxon>
    </lineage>
</organism>
<comment type="caution">
    <text evidence="1">The sequence shown here is derived from an EMBL/GenBank/DDBJ whole genome shotgun (WGS) entry which is preliminary data.</text>
</comment>
<dbReference type="EMBL" id="JAEPQZ010000016">
    <property type="protein sequence ID" value="KAG2172737.1"/>
    <property type="molecule type" value="Genomic_DNA"/>
</dbReference>
<evidence type="ECO:0000313" key="1">
    <source>
        <dbReference type="EMBL" id="KAG2172737.1"/>
    </source>
</evidence>
<dbReference type="Proteomes" id="UP000654370">
    <property type="component" value="Unassembled WGS sequence"/>
</dbReference>